<dbReference type="SUPFAM" id="SSF52540">
    <property type="entry name" value="P-loop containing nucleoside triphosphate hydrolases"/>
    <property type="match status" value="1"/>
</dbReference>
<feature type="domain" description="KaiC" evidence="1">
    <location>
        <begin position="17"/>
        <end position="281"/>
    </location>
</feature>
<dbReference type="NCBIfam" id="TIGR03878">
    <property type="entry name" value="thermo_KaiC_2"/>
    <property type="match status" value="1"/>
</dbReference>
<dbReference type="Pfam" id="PF06745">
    <property type="entry name" value="ATPase"/>
    <property type="match status" value="1"/>
</dbReference>
<sequence length="281" mass="31124">MKIVRLKEMRDRIPKLFGIPSGVPGLDDLFFTVTFEEEGYRRVSLKGIPSAAVVHLTGVPDTGKSLMAEQFALTQAARGFATLYVTVEVPAHFLAQGLKLRARAMNLSWETIEEGLYLLDLARMPEEKENIGELCESLARIIREEEIKACVIDSVTGLYEGRETAARTIVRRLYEVMKEHYQTAIFVSQKRSSHEEMSAEAAGGYGVSHILDCTIVLAKMVVSRSTASFYGKAPGELVRTLRIDGCRLCGHDTRVHLLEIDDAGIVRVGPPLSELASEARL</sequence>
<proteinExistence type="predicted"/>
<dbReference type="AlphaFoldDB" id="A0A3D8P7R6"/>
<dbReference type="InterPro" id="IPR022373">
    <property type="entry name" value="KaiC_containing"/>
</dbReference>
<dbReference type="InterPro" id="IPR010624">
    <property type="entry name" value="KaiC_dom"/>
</dbReference>
<gene>
    <name evidence="2" type="ORF">DXX99_01415</name>
</gene>
<dbReference type="InterPro" id="IPR014774">
    <property type="entry name" value="KaiC-like_dom"/>
</dbReference>
<keyword evidence="3" id="KW-1185">Reference proteome</keyword>
<evidence type="ECO:0000313" key="2">
    <source>
        <dbReference type="EMBL" id="RDV84737.1"/>
    </source>
</evidence>
<dbReference type="Gene3D" id="3.40.50.300">
    <property type="entry name" value="P-loop containing nucleotide triphosphate hydrolases"/>
    <property type="match status" value="1"/>
</dbReference>
<dbReference type="OrthoDB" id="9802112at2"/>
<reference evidence="2 3" key="1">
    <citation type="submission" date="2018-08" db="EMBL/GenBank/DDBJ databases">
        <title>Form III RuBisCO-mediated autotrophy in Thermodesulfobium bacteria.</title>
        <authorList>
            <person name="Toshchakov S.V."/>
            <person name="Kublanov I.V."/>
            <person name="Frolov E."/>
            <person name="Bonch-Osmolovskaya E.A."/>
            <person name="Tourova T.P."/>
            <person name="Chernych N.A."/>
            <person name="Lebedinsky A.V."/>
        </authorList>
    </citation>
    <scope>NUCLEOTIDE SEQUENCE [LARGE SCALE GENOMIC DNA]</scope>
    <source>
        <strain evidence="2 3">SR</strain>
    </source>
</reference>
<evidence type="ECO:0000259" key="1">
    <source>
        <dbReference type="PROSITE" id="PS51146"/>
    </source>
</evidence>
<protein>
    <submittedName>
        <fullName evidence="2">KaiC domain-containing protein</fullName>
    </submittedName>
</protein>
<dbReference type="InterPro" id="IPR051347">
    <property type="entry name" value="Circadian_clock_KaiC-rel"/>
</dbReference>
<evidence type="ECO:0000313" key="3">
    <source>
        <dbReference type="Proteomes" id="UP000256329"/>
    </source>
</evidence>
<dbReference type="EMBL" id="QSLN01000001">
    <property type="protein sequence ID" value="RDV84737.1"/>
    <property type="molecule type" value="Genomic_DNA"/>
</dbReference>
<dbReference type="Proteomes" id="UP000256329">
    <property type="component" value="Unassembled WGS sequence"/>
</dbReference>
<dbReference type="InterPro" id="IPR027417">
    <property type="entry name" value="P-loop_NTPase"/>
</dbReference>
<dbReference type="PANTHER" id="PTHR42926:SF1">
    <property type="entry name" value="CIRCADIAN CLOCK OSCILLATOR PROTEIN KAIC 1"/>
    <property type="match status" value="1"/>
</dbReference>
<name>A0A3D8P7R6_9THEO</name>
<dbReference type="RefSeq" id="WP_115791731.1">
    <property type="nucleotide sequence ID" value="NZ_QSLN01000001.1"/>
</dbReference>
<dbReference type="GO" id="GO:0005524">
    <property type="term" value="F:ATP binding"/>
    <property type="evidence" value="ECO:0007669"/>
    <property type="project" value="InterPro"/>
</dbReference>
<comment type="caution">
    <text evidence="2">The sequence shown here is derived from an EMBL/GenBank/DDBJ whole genome shotgun (WGS) entry which is preliminary data.</text>
</comment>
<dbReference type="PROSITE" id="PS51146">
    <property type="entry name" value="KAIC"/>
    <property type="match status" value="1"/>
</dbReference>
<accession>A0A3D8P7R6</accession>
<organism evidence="2 3">
    <name type="scientific">Ammonifex thiophilus</name>
    <dbReference type="NCBI Taxonomy" id="444093"/>
    <lineage>
        <taxon>Bacteria</taxon>
        <taxon>Bacillati</taxon>
        <taxon>Bacillota</taxon>
        <taxon>Clostridia</taxon>
        <taxon>Thermoanaerobacterales</taxon>
        <taxon>Thermoanaerobacteraceae</taxon>
        <taxon>Ammonifex</taxon>
    </lineage>
</organism>
<dbReference type="PANTHER" id="PTHR42926">
    <property type="match status" value="1"/>
</dbReference>